<feature type="domain" description="Choice-of-anchor I" evidence="3">
    <location>
        <begin position="22"/>
        <end position="504"/>
    </location>
</feature>
<dbReference type="EMBL" id="JAPFQI010000001">
    <property type="protein sequence ID" value="MCW8084173.1"/>
    <property type="molecule type" value="Genomic_DNA"/>
</dbReference>
<evidence type="ECO:0000313" key="4">
    <source>
        <dbReference type="EMBL" id="MCW8084173.1"/>
    </source>
</evidence>
<dbReference type="PANTHER" id="PTHR11575">
    <property type="entry name" value="5'-NUCLEOTIDASE-RELATED"/>
    <property type="match status" value="1"/>
</dbReference>
<dbReference type="Pfam" id="PF22494">
    <property type="entry name" value="choice_anch_I"/>
    <property type="match status" value="1"/>
</dbReference>
<evidence type="ECO:0000259" key="3">
    <source>
        <dbReference type="Pfam" id="PF22494"/>
    </source>
</evidence>
<dbReference type="PANTHER" id="PTHR11575:SF24">
    <property type="entry name" value="5'-NUCLEOTIDASE"/>
    <property type="match status" value="1"/>
</dbReference>
<name>A0ABT3NQL1_9PROT</name>
<dbReference type="InterPro" id="IPR018511">
    <property type="entry name" value="Hemolysin-typ_Ca-bd_CS"/>
</dbReference>
<dbReference type="Gene3D" id="3.90.780.10">
    <property type="entry name" value="5'-Nucleotidase, C-terminal domain"/>
    <property type="match status" value="1"/>
</dbReference>
<keyword evidence="1" id="KW-0732">Signal</keyword>
<dbReference type="InterPro" id="IPR006179">
    <property type="entry name" value="5_nucleotidase/apyrase"/>
</dbReference>
<dbReference type="SUPFAM" id="SSF55816">
    <property type="entry name" value="5'-nucleotidase (syn. UDP-sugar hydrolase), C-terminal domain"/>
    <property type="match status" value="1"/>
</dbReference>
<dbReference type="PRINTS" id="PR01607">
    <property type="entry name" value="APYRASEFAMLY"/>
</dbReference>
<protein>
    <submittedName>
        <fullName evidence="4">Choice-of-anchor I family protein</fullName>
    </submittedName>
</protein>
<dbReference type="RefSeq" id="WP_301587780.1">
    <property type="nucleotide sequence ID" value="NZ_JAPFQI010000001.1"/>
</dbReference>
<keyword evidence="5" id="KW-1185">Reference proteome</keyword>
<dbReference type="Gene3D" id="2.150.10.10">
    <property type="entry name" value="Serralysin-like metalloprotease, C-terminal"/>
    <property type="match status" value="1"/>
</dbReference>
<dbReference type="NCBIfam" id="NF038117">
    <property type="entry name" value="choice_anch_I"/>
    <property type="match status" value="1"/>
</dbReference>
<proteinExistence type="predicted"/>
<dbReference type="InterPro" id="IPR029052">
    <property type="entry name" value="Metallo-depent_PP-like"/>
</dbReference>
<dbReference type="InterPro" id="IPR001343">
    <property type="entry name" value="Hemolysn_Ca-bd"/>
</dbReference>
<evidence type="ECO:0000256" key="1">
    <source>
        <dbReference type="ARBA" id="ARBA00022729"/>
    </source>
</evidence>
<dbReference type="Gene3D" id="3.60.21.10">
    <property type="match status" value="1"/>
</dbReference>
<dbReference type="Pfam" id="PF00353">
    <property type="entry name" value="HemolysinCabind"/>
    <property type="match status" value="1"/>
</dbReference>
<dbReference type="SUPFAM" id="SSF51120">
    <property type="entry name" value="beta-Roll"/>
    <property type="match status" value="1"/>
</dbReference>
<comment type="caution">
    <text evidence="4">The sequence shown here is derived from an EMBL/GenBank/DDBJ whole genome shotgun (WGS) entry which is preliminary data.</text>
</comment>
<organism evidence="4 5">
    <name type="scientific">Sabulicella glaciei</name>
    <dbReference type="NCBI Taxonomy" id="2984948"/>
    <lineage>
        <taxon>Bacteria</taxon>
        <taxon>Pseudomonadati</taxon>
        <taxon>Pseudomonadota</taxon>
        <taxon>Alphaproteobacteria</taxon>
        <taxon>Acetobacterales</taxon>
        <taxon>Acetobacteraceae</taxon>
        <taxon>Sabulicella</taxon>
    </lineage>
</organism>
<dbReference type="InterPro" id="IPR011049">
    <property type="entry name" value="Serralysin-like_metalloprot_C"/>
</dbReference>
<dbReference type="InterPro" id="IPR008334">
    <property type="entry name" value="5'-Nucleotdase_C"/>
</dbReference>
<dbReference type="InterPro" id="IPR013517">
    <property type="entry name" value="FG-GAP"/>
</dbReference>
<dbReference type="PROSITE" id="PS00330">
    <property type="entry name" value="HEMOLYSIN_CALCIUM"/>
    <property type="match status" value="1"/>
</dbReference>
<dbReference type="InterPro" id="IPR028994">
    <property type="entry name" value="Integrin_alpha_N"/>
</dbReference>
<feature type="domain" description="5'-Nucleotidase C-terminal" evidence="2">
    <location>
        <begin position="925"/>
        <end position="1127"/>
    </location>
</feature>
<dbReference type="Proteomes" id="UP001526430">
    <property type="component" value="Unassembled WGS sequence"/>
</dbReference>
<dbReference type="Pfam" id="PF02872">
    <property type="entry name" value="5_nucleotid_C"/>
    <property type="match status" value="1"/>
</dbReference>
<dbReference type="SUPFAM" id="SSF69318">
    <property type="entry name" value="Integrin alpha N-terminal domain"/>
    <property type="match status" value="1"/>
</dbReference>
<reference evidence="4 5" key="1">
    <citation type="submission" date="2022-10" db="EMBL/GenBank/DDBJ databases">
        <title>Roseococcus glaciei nov., sp. nov., isolated from glacier.</title>
        <authorList>
            <person name="Liu Q."/>
            <person name="Xin Y.-H."/>
        </authorList>
    </citation>
    <scope>NUCLEOTIDE SEQUENCE [LARGE SCALE GENOMIC DNA]</scope>
    <source>
        <strain evidence="4 5">MDT2-1-1</strain>
    </source>
</reference>
<dbReference type="SUPFAM" id="SSF56300">
    <property type="entry name" value="Metallo-dependent phosphatases"/>
    <property type="match status" value="1"/>
</dbReference>
<dbReference type="SUPFAM" id="SSF50956">
    <property type="entry name" value="Thermostable phytase (3-phytase)"/>
    <property type="match status" value="1"/>
</dbReference>
<dbReference type="InterPro" id="IPR036907">
    <property type="entry name" value="5'-Nucleotdase_C_sf"/>
</dbReference>
<dbReference type="Pfam" id="PF13517">
    <property type="entry name" value="FG-GAP_3"/>
    <property type="match status" value="1"/>
</dbReference>
<gene>
    <name evidence="4" type="ORF">OF850_00905</name>
</gene>
<accession>A0ABT3NQL1</accession>
<dbReference type="Gene3D" id="2.40.128.340">
    <property type="match status" value="1"/>
</dbReference>
<evidence type="ECO:0000259" key="2">
    <source>
        <dbReference type="Pfam" id="PF02872"/>
    </source>
</evidence>
<dbReference type="InterPro" id="IPR055188">
    <property type="entry name" value="Choice_anch_I"/>
</dbReference>
<sequence length="1608" mass="166255">MTINVKGTAIFNVSHAGLPGGAAGNSEVVAYDAARNLVFTLGANGVDALDAQAGALRFSIPKSAILAPDGGATPSLGTGNSVAVSGSNLAIAFDGPAPGAEGFVAVFTLDQAGTAATWRATAQVGAVPDMITFTADGARLLVAIEGEPAPGYAADPQGGLGVIQVSDWSYDFFGFEAFDPQVDALRAAGVKIANGFGAASTALPSTDFEPEYITVSGSRAYVTLQENNAIAVFDLEANAWVSVMPLGLSDHSQPGNGIDTSDRDGGPNIRQVPIFGAYMPDAIASFVQDGMTFLVTANEGDLREYGGAFNEGVRISALVPASGSVPTTGNPPLDPALLTQVQSRRGDADLGRLEVTKWHGDLDGDGDLDVLVAPGARSFSIWEVGGPDDAPTLTLRFNSGQMIDEVLASRFPALYDDGRSDNKGAEPEHITLGTVDGQLYAFVGLERGNANMAFRIDGPEEVSYAGLIQRPGDTGPETSVFVPATEDEAPRLIVVNEVSGTTTGFDITVGQPGTFRLQLLHGSDVEAGLLATDRAKQFAAIVDRLEDAVPASITLSGGDNFLPGPFGAAGTDPSLLPVLRGFYETLLGLPAGSLTGLGGSSPAFFAADIAIMNAIGIQASVLGNHEFDLGPNALAAAIDFTAGTSGTTTGRVTNIGAQFPYLSANLNFADEPTLRALVTTALRDASTYATKPADLADNQSVANENVDAQIAPWTTVQAGGETIGILGLTTQLLASISTVGGVRVLDSAGDGGRDNMAELAQIIQPWVDAMVAQGINKIVLLSHLQQYANELQLASLISGVDIIVSAGSHAIFADGDDALRPGDTPSEGYPVFRTAADGKPVAVVSTSGEYSYVGRLVLDFDANGVIIPGAVDTALNGAIATTDENVAALWGECDAYGEGTRGGEVKKITDAIQAVIETKDGNVFGFTDVFLEGRRNEVRTEETNLGNLSADANLFVARQVDAGVMVSLKNGGGIRAEIGAVLGQPIPEELPPLENPAAGKPAGGVSQLDIENSLRFNNTLSIVSVTAANFERLFEHAVAGWTSTATPGQFAQVGGVSFSFDPARAAQAVSGGAVTTEGERIRNLAILNEDGSVADVIMQDGVLVGDPGRVIKLVTLSFLADGGDSYPLPGFIIPGSRVDLQNNAALSDGAASFAVKGTEQDALAEYMVALHGTQSSAYEEADAGPQADLRVQNLDFRDDTALRPWAQITPDGSYARLVQFDASMSVRGGERGEAIQGHAAAEAIFGEGGNDTLIGRGGDDLLDGGRGFDTAVFAGNRADAVITNLFDGRLQVQTSGGTALVTGVEALRFDDGALNLQPRRGDMTGDLSADLVFLNGNGVIGLWTMDGSTVDDAAVIGWAQPGAWRFRFSGDMTGDGRADLLFNSAAGNNLWLLKSDGTGMVSASWRQGPTGLTLVAQGDLDGDGDADLVWQGADGGVTAWRMDGNGLAPAASVFVGHAPGQTVLASADVTGDANADIVLRDEADGIWVWEMDWTTRLSATQAGTVEGRFALAGMADLDGDGRSGFVWQDDATGDVTLWEWGTEGVESTTLAFGPSWRVAQVADLSGDGRADLVLRHETGALGLWEMDGFALKAATMIGGPGSEWTLLG</sequence>
<evidence type="ECO:0000313" key="5">
    <source>
        <dbReference type="Proteomes" id="UP001526430"/>
    </source>
</evidence>